<reference evidence="1 4" key="2">
    <citation type="submission" date="2016-07" db="EMBL/GenBank/DDBJ databases">
        <title>Complete genome sequences of Bordetella pseudohinzii.</title>
        <authorList>
            <person name="Spilker T."/>
            <person name="Darrah R."/>
            <person name="LiPuma J.J."/>
        </authorList>
    </citation>
    <scope>NUCLEOTIDE SEQUENCE [LARGE SCALE GENOMIC DNA]</scope>
    <source>
        <strain evidence="1 4">HI4681</strain>
    </source>
</reference>
<dbReference type="EMBL" id="CP016440">
    <property type="protein sequence ID" value="ANY16784.1"/>
    <property type="molecule type" value="Genomic_DNA"/>
</dbReference>
<keyword evidence="4" id="KW-1185">Reference proteome</keyword>
<dbReference type="Pfam" id="PF03500">
    <property type="entry name" value="Cellsynth_D"/>
    <property type="match status" value="1"/>
</dbReference>
<dbReference type="RefSeq" id="WP_043208740.1">
    <property type="nucleotide sequence ID" value="NZ_CAJGUP010000035.1"/>
</dbReference>
<reference evidence="2 3" key="1">
    <citation type="submission" date="2015-09" db="EMBL/GenBank/DDBJ databases">
        <authorList>
            <person name="Jackson K.R."/>
            <person name="Lunt B.L."/>
            <person name="Fisher J.N.B."/>
            <person name="Gardner A.V."/>
            <person name="Bailey M.E."/>
            <person name="Deus L.M."/>
            <person name="Earl A.S."/>
            <person name="Gibby P.D."/>
            <person name="Hartmann K.A."/>
            <person name="Liu J.E."/>
            <person name="Manci A.M."/>
            <person name="Nielsen D.A."/>
            <person name="Solomon M.B."/>
            <person name="Breakwell D.P."/>
            <person name="Burnett S.H."/>
            <person name="Grose J.H."/>
        </authorList>
    </citation>
    <scope>NUCLEOTIDE SEQUENCE [LARGE SCALE GENOMIC DNA]</scope>
    <source>
        <strain evidence="2 3">2789STDY5608636</strain>
    </source>
</reference>
<evidence type="ECO:0000313" key="3">
    <source>
        <dbReference type="Proteomes" id="UP000053096"/>
    </source>
</evidence>
<evidence type="ECO:0000313" key="1">
    <source>
        <dbReference type="EMBL" id="ANY16784.1"/>
    </source>
</evidence>
<dbReference type="GO" id="GO:0030244">
    <property type="term" value="P:cellulose biosynthetic process"/>
    <property type="evidence" value="ECO:0007669"/>
    <property type="project" value="InterPro"/>
</dbReference>
<evidence type="ECO:0000313" key="2">
    <source>
        <dbReference type="EMBL" id="CUI91155.1"/>
    </source>
</evidence>
<dbReference type="KEGG" id="bpdz:BBN53_13345"/>
<name>A0A0J6EYN6_9BORD</name>
<organism evidence="2 3">
    <name type="scientific">Bordetella pseudohinzii</name>
    <dbReference type="NCBI Taxonomy" id="1331258"/>
    <lineage>
        <taxon>Bacteria</taxon>
        <taxon>Pseudomonadati</taxon>
        <taxon>Pseudomonadota</taxon>
        <taxon>Betaproteobacteria</taxon>
        <taxon>Burkholderiales</taxon>
        <taxon>Alcaligenaceae</taxon>
        <taxon>Bordetella</taxon>
    </lineage>
</organism>
<dbReference type="Proteomes" id="UP000053096">
    <property type="component" value="Unassembled WGS sequence"/>
</dbReference>
<dbReference type="Gene3D" id="3.30.70.2590">
    <property type="match status" value="1"/>
</dbReference>
<proteinExistence type="predicted"/>
<protein>
    <submittedName>
        <fullName evidence="1">Cellulose synthase</fullName>
    </submittedName>
</protein>
<accession>A0A0J6EYN6</accession>
<dbReference type="EMBL" id="CYTV01000007">
    <property type="protein sequence ID" value="CUI91155.1"/>
    <property type="molecule type" value="Genomic_DNA"/>
</dbReference>
<sequence>MQSAIFSHLDERLCASQWRDVLSAFAQELVQDLTAQRLRALMRRAGEQFAGRQALAPAASVADMQSAINQVWRPLDWGWVEISEAEDHLALAHCCAPLRAAFGDSHLAWSSGFLEGVYESWMRRLGADAQLRITEQQAPDALGTIVYRLGR</sequence>
<gene>
    <name evidence="1" type="ORF">BBN53_13345</name>
    <name evidence="2" type="ORF">ERS370011_02829</name>
</gene>
<dbReference type="Proteomes" id="UP000092950">
    <property type="component" value="Chromosome"/>
</dbReference>
<dbReference type="AlphaFoldDB" id="A0A0J6EYN6"/>
<evidence type="ECO:0000313" key="4">
    <source>
        <dbReference type="Proteomes" id="UP000092950"/>
    </source>
</evidence>
<dbReference type="InterPro" id="IPR022798">
    <property type="entry name" value="BcsD_bac"/>
</dbReference>
<dbReference type="InterPro" id="IPR038470">
    <property type="entry name" value="Cellsynth_D_sf"/>
</dbReference>
<accession>A0A0M7GA65</accession>